<dbReference type="OrthoDB" id="9881842at2"/>
<evidence type="ECO:0000313" key="2">
    <source>
        <dbReference type="EMBL" id="SHK39717.1"/>
    </source>
</evidence>
<proteinExistence type="predicted"/>
<evidence type="ECO:0008006" key="4">
    <source>
        <dbReference type="Google" id="ProtNLM"/>
    </source>
</evidence>
<keyword evidence="1" id="KW-1133">Transmembrane helix</keyword>
<sequence length="263" mass="28811">MKDSTNAANRKAPVCSGHFNKTKGSYRALLILIITAVWICALCPPALCGQETPAPEVKASPRTANVPQWSWDWVEDLRETGHAIIPVPVTIDPQSSFQSNSDANSTYRFSMDGAASNDKRSLFSMLDDGEALLDLLDRSGRENSPGFEGMLSDTLNTSFLSMGSRLQFHVSKRFLPYLGGGIIYGGRDSESRVSPSLPAASGYELGVGFSFSDAPVRFGLDFLYRGMDLSEEDPSMTMRKDESCPNNFDKDGYSMSLGFTIHF</sequence>
<gene>
    <name evidence="2" type="ORF">SAMN02745216_03391</name>
</gene>
<evidence type="ECO:0000256" key="1">
    <source>
        <dbReference type="SAM" id="Phobius"/>
    </source>
</evidence>
<organism evidence="2 3">
    <name type="scientific">Desulfatibacillum alkenivorans DSM 16219</name>
    <dbReference type="NCBI Taxonomy" id="1121393"/>
    <lineage>
        <taxon>Bacteria</taxon>
        <taxon>Pseudomonadati</taxon>
        <taxon>Thermodesulfobacteriota</taxon>
        <taxon>Desulfobacteria</taxon>
        <taxon>Desulfobacterales</taxon>
        <taxon>Desulfatibacillaceae</taxon>
        <taxon>Desulfatibacillum</taxon>
    </lineage>
</organism>
<protein>
    <recommendedName>
        <fullName evidence="4">Outer membrane protein beta-barrel domain-containing protein</fullName>
    </recommendedName>
</protein>
<dbReference type="Proteomes" id="UP000183994">
    <property type="component" value="Unassembled WGS sequence"/>
</dbReference>
<name>A0A1M6S5D3_9BACT</name>
<dbReference type="RefSeq" id="WP_073477443.1">
    <property type="nucleotide sequence ID" value="NZ_FQZU01000023.1"/>
</dbReference>
<feature type="transmembrane region" description="Helical" evidence="1">
    <location>
        <begin position="28"/>
        <end position="47"/>
    </location>
</feature>
<reference evidence="3" key="1">
    <citation type="submission" date="2016-11" db="EMBL/GenBank/DDBJ databases">
        <authorList>
            <person name="Varghese N."/>
            <person name="Submissions S."/>
        </authorList>
    </citation>
    <scope>NUCLEOTIDE SEQUENCE [LARGE SCALE GENOMIC DNA]</scope>
    <source>
        <strain evidence="3">DSM 16219</strain>
    </source>
</reference>
<keyword evidence="3" id="KW-1185">Reference proteome</keyword>
<accession>A0A1M6S5D3</accession>
<keyword evidence="1" id="KW-0472">Membrane</keyword>
<dbReference type="AlphaFoldDB" id="A0A1M6S5D3"/>
<keyword evidence="1" id="KW-0812">Transmembrane</keyword>
<evidence type="ECO:0000313" key="3">
    <source>
        <dbReference type="Proteomes" id="UP000183994"/>
    </source>
</evidence>
<dbReference type="EMBL" id="FQZU01000023">
    <property type="protein sequence ID" value="SHK39717.1"/>
    <property type="molecule type" value="Genomic_DNA"/>
</dbReference>